<sequence length="51" mass="5764">LQAVVEIISKHTSDALELLSRQHSQMRVFVYQNQIALDYLLAEEGGICGKF</sequence>
<dbReference type="InterPro" id="IPR018154">
    <property type="entry name" value="TLV/ENV_coat_polyprotein"/>
</dbReference>
<dbReference type="Proteomes" id="UP000557230">
    <property type="component" value="Unassembled WGS sequence"/>
</dbReference>
<gene>
    <name evidence="1" type="primary">Erv31_7</name>
    <name evidence="1" type="ORF">INDMAC_R14991</name>
</gene>
<reference evidence="1 2" key="1">
    <citation type="submission" date="2019-09" db="EMBL/GenBank/DDBJ databases">
        <title>Bird 10,000 Genomes (B10K) Project - Family phase.</title>
        <authorList>
            <person name="Zhang G."/>
        </authorList>
    </citation>
    <scope>NUCLEOTIDE SEQUENCE [LARGE SCALE GENOMIC DNA]</scope>
    <source>
        <strain evidence="1">B10K-DU-001-78</strain>
        <tissue evidence="1">Muscle</tissue>
    </source>
</reference>
<dbReference type="EMBL" id="VXBD01014804">
    <property type="protein sequence ID" value="NXN19088.1"/>
    <property type="molecule type" value="Genomic_DNA"/>
</dbReference>
<dbReference type="PANTHER" id="PTHR10424:SF68">
    <property type="entry name" value="ENDOGENOUS RETROVIRUS GROUP 3 MEMBER 1 ENV POLYPROTEIN"/>
    <property type="match status" value="1"/>
</dbReference>
<comment type="caution">
    <text evidence="1">The sequence shown here is derived from an EMBL/GenBank/DDBJ whole genome shotgun (WGS) entry which is preliminary data.</text>
</comment>
<evidence type="ECO:0000313" key="2">
    <source>
        <dbReference type="Proteomes" id="UP000557230"/>
    </source>
</evidence>
<dbReference type="OrthoDB" id="8949317at2759"/>
<proteinExistence type="predicted"/>
<dbReference type="Gene3D" id="1.10.287.210">
    <property type="match status" value="1"/>
</dbReference>
<keyword evidence="2" id="KW-1185">Reference proteome</keyword>
<name>A0A7L1GYI2_9PICI</name>
<evidence type="ECO:0000313" key="1">
    <source>
        <dbReference type="EMBL" id="NXN19088.1"/>
    </source>
</evidence>
<dbReference type="SUPFAM" id="SSF58069">
    <property type="entry name" value="Virus ectodomain"/>
    <property type="match status" value="1"/>
</dbReference>
<dbReference type="PANTHER" id="PTHR10424">
    <property type="entry name" value="VIRAL ENVELOPE PROTEIN"/>
    <property type="match status" value="1"/>
</dbReference>
<organism evidence="1 2">
    <name type="scientific">Indicator maculatus</name>
    <name type="common">spotted honeyguide</name>
    <dbReference type="NCBI Taxonomy" id="545262"/>
    <lineage>
        <taxon>Eukaryota</taxon>
        <taxon>Metazoa</taxon>
        <taxon>Chordata</taxon>
        <taxon>Craniata</taxon>
        <taxon>Vertebrata</taxon>
        <taxon>Euteleostomi</taxon>
        <taxon>Archelosauria</taxon>
        <taxon>Archosauria</taxon>
        <taxon>Dinosauria</taxon>
        <taxon>Saurischia</taxon>
        <taxon>Theropoda</taxon>
        <taxon>Coelurosauria</taxon>
        <taxon>Aves</taxon>
        <taxon>Neognathae</taxon>
        <taxon>Neoaves</taxon>
        <taxon>Telluraves</taxon>
        <taxon>Coraciimorphae</taxon>
        <taxon>Piciformes</taxon>
        <taxon>Indicatoridae</taxon>
        <taxon>Indicator</taxon>
    </lineage>
</organism>
<accession>A0A7L1GYI2</accession>
<feature type="non-terminal residue" evidence="1">
    <location>
        <position position="1"/>
    </location>
</feature>
<dbReference type="AlphaFoldDB" id="A0A7L1GYI2"/>
<protein>
    <submittedName>
        <fullName evidence="1">ENR1 protein</fullName>
    </submittedName>
</protein>
<feature type="non-terminal residue" evidence="1">
    <location>
        <position position="51"/>
    </location>
</feature>